<name>A0A1R2CCV5_9CILI</name>
<comment type="caution">
    <text evidence="1">The sequence shown here is derived from an EMBL/GenBank/DDBJ whole genome shotgun (WGS) entry which is preliminary data.</text>
</comment>
<keyword evidence="2" id="KW-1185">Reference proteome</keyword>
<reference evidence="1 2" key="1">
    <citation type="submission" date="2016-11" db="EMBL/GenBank/DDBJ databases">
        <title>The macronuclear genome of Stentor coeruleus: a giant cell with tiny introns.</title>
        <authorList>
            <person name="Slabodnick M."/>
            <person name="Ruby J.G."/>
            <person name="Reiff S.B."/>
            <person name="Swart E.C."/>
            <person name="Gosai S."/>
            <person name="Prabakaran S."/>
            <person name="Witkowska E."/>
            <person name="Larue G.E."/>
            <person name="Fisher S."/>
            <person name="Freeman R.M."/>
            <person name="Gunawardena J."/>
            <person name="Chu W."/>
            <person name="Stover N.A."/>
            <person name="Gregory B.D."/>
            <person name="Nowacki M."/>
            <person name="Derisi J."/>
            <person name="Roy S.W."/>
            <person name="Marshall W.F."/>
            <person name="Sood P."/>
        </authorList>
    </citation>
    <scope>NUCLEOTIDE SEQUENCE [LARGE SCALE GENOMIC DNA]</scope>
    <source>
        <strain evidence="1">WM001</strain>
    </source>
</reference>
<gene>
    <name evidence="1" type="ORF">SteCoe_11587</name>
</gene>
<evidence type="ECO:0000313" key="2">
    <source>
        <dbReference type="Proteomes" id="UP000187209"/>
    </source>
</evidence>
<dbReference type="Proteomes" id="UP000187209">
    <property type="component" value="Unassembled WGS sequence"/>
</dbReference>
<sequence length="102" mass="11678">MMQDTGGLRSFSGPQESWMRDTEWPKGVLKFGKNNLVVHALSSLGIFHVYLYRIELDPAFIKLSLELEDTQFGFKGKIPHINDYQEKPPEPHFNCDINLGVV</sequence>
<protein>
    <submittedName>
        <fullName evidence="1">Uncharacterized protein</fullName>
    </submittedName>
</protein>
<proteinExistence type="predicted"/>
<organism evidence="1 2">
    <name type="scientific">Stentor coeruleus</name>
    <dbReference type="NCBI Taxonomy" id="5963"/>
    <lineage>
        <taxon>Eukaryota</taxon>
        <taxon>Sar</taxon>
        <taxon>Alveolata</taxon>
        <taxon>Ciliophora</taxon>
        <taxon>Postciliodesmatophora</taxon>
        <taxon>Heterotrichea</taxon>
        <taxon>Heterotrichida</taxon>
        <taxon>Stentoridae</taxon>
        <taxon>Stentor</taxon>
    </lineage>
</organism>
<dbReference type="EMBL" id="MPUH01000194">
    <property type="protein sequence ID" value="OMJ86815.1"/>
    <property type="molecule type" value="Genomic_DNA"/>
</dbReference>
<accession>A0A1R2CCV5</accession>
<evidence type="ECO:0000313" key="1">
    <source>
        <dbReference type="EMBL" id="OMJ86815.1"/>
    </source>
</evidence>
<dbReference type="AlphaFoldDB" id="A0A1R2CCV5"/>